<reference evidence="5 6" key="1">
    <citation type="submission" date="2019-11" db="EMBL/GenBank/DDBJ databases">
        <title>The genome sequence of Methylocystis heyeri.</title>
        <authorList>
            <person name="Oshkin I.Y."/>
            <person name="Miroshnikov K."/>
            <person name="Dedysh S.N."/>
        </authorList>
    </citation>
    <scope>NUCLEOTIDE SEQUENCE [LARGE SCALE GENOMIC DNA]</scope>
    <source>
        <strain evidence="5 6">H2</strain>
    </source>
</reference>
<evidence type="ECO:0000256" key="1">
    <source>
        <dbReference type="SAM" id="Phobius"/>
    </source>
</evidence>
<dbReference type="PANTHER" id="PTHR30273">
    <property type="entry name" value="PERIPLASMIC SIGNAL SENSOR AND SIGMA FACTOR ACTIVATOR FECR-RELATED"/>
    <property type="match status" value="1"/>
</dbReference>
<evidence type="ECO:0000313" key="6">
    <source>
        <dbReference type="Proteomes" id="UP000309061"/>
    </source>
</evidence>
<evidence type="ECO:0000313" key="5">
    <source>
        <dbReference type="EMBL" id="QGM44338.1"/>
    </source>
</evidence>
<dbReference type="Gene3D" id="2.60.120.1440">
    <property type="match status" value="1"/>
</dbReference>
<gene>
    <name evidence="5" type="ORF">H2LOC_000715</name>
</gene>
<organism evidence="5 6">
    <name type="scientific">Methylocystis heyeri</name>
    <dbReference type="NCBI Taxonomy" id="391905"/>
    <lineage>
        <taxon>Bacteria</taxon>
        <taxon>Pseudomonadati</taxon>
        <taxon>Pseudomonadota</taxon>
        <taxon>Alphaproteobacteria</taxon>
        <taxon>Hyphomicrobiales</taxon>
        <taxon>Methylocystaceae</taxon>
        <taxon>Methylocystis</taxon>
    </lineage>
</organism>
<dbReference type="InterPro" id="IPR032623">
    <property type="entry name" value="FecR_N"/>
</dbReference>
<name>A0A6B8KCU0_9HYPH</name>
<keyword evidence="6" id="KW-1185">Reference proteome</keyword>
<dbReference type="Pfam" id="PF16220">
    <property type="entry name" value="DUF4880"/>
    <property type="match status" value="1"/>
</dbReference>
<dbReference type="EMBL" id="CP046052">
    <property type="protein sequence ID" value="QGM44338.1"/>
    <property type="molecule type" value="Genomic_DNA"/>
</dbReference>
<keyword evidence="1" id="KW-1133">Transmembrane helix</keyword>
<feature type="domain" description="FecR N-terminal" evidence="3">
    <location>
        <begin position="16"/>
        <end position="56"/>
    </location>
</feature>
<feature type="transmembrane region" description="Helical" evidence="1">
    <location>
        <begin position="86"/>
        <end position="103"/>
    </location>
</feature>
<dbReference type="Pfam" id="PF04773">
    <property type="entry name" value="FecR"/>
    <property type="match status" value="1"/>
</dbReference>
<dbReference type="InterPro" id="IPR012373">
    <property type="entry name" value="Ferrdict_sens_TM"/>
</dbReference>
<keyword evidence="1" id="KW-0812">Transmembrane</keyword>
<dbReference type="PIRSF" id="PIRSF018266">
    <property type="entry name" value="FecR"/>
    <property type="match status" value="1"/>
</dbReference>
<dbReference type="RefSeq" id="WP_136494645.1">
    <property type="nucleotide sequence ID" value="NZ_CP046052.1"/>
</dbReference>
<feature type="domain" description="FecR protein" evidence="2">
    <location>
        <begin position="113"/>
        <end position="205"/>
    </location>
</feature>
<dbReference type="AlphaFoldDB" id="A0A6B8KCU0"/>
<dbReference type="InterPro" id="IPR032508">
    <property type="entry name" value="FecR_C"/>
</dbReference>
<proteinExistence type="predicted"/>
<dbReference type="Proteomes" id="UP000309061">
    <property type="component" value="Chromosome"/>
</dbReference>
<evidence type="ECO:0000259" key="2">
    <source>
        <dbReference type="Pfam" id="PF04773"/>
    </source>
</evidence>
<dbReference type="PANTHER" id="PTHR30273:SF2">
    <property type="entry name" value="PROTEIN FECR"/>
    <property type="match status" value="1"/>
</dbReference>
<dbReference type="Gene3D" id="3.55.50.30">
    <property type="match status" value="1"/>
</dbReference>
<feature type="domain" description="Protein FecR C-terminal" evidence="4">
    <location>
        <begin position="247"/>
        <end position="306"/>
    </location>
</feature>
<dbReference type="GO" id="GO:0016989">
    <property type="term" value="F:sigma factor antagonist activity"/>
    <property type="evidence" value="ECO:0007669"/>
    <property type="project" value="TreeGrafter"/>
</dbReference>
<accession>A0A6B8KCU0</accession>
<protein>
    <submittedName>
        <fullName evidence="5">DUF4880 domain-containing protein</fullName>
    </submittedName>
</protein>
<evidence type="ECO:0000259" key="3">
    <source>
        <dbReference type="Pfam" id="PF16220"/>
    </source>
</evidence>
<sequence>MSELKPDDTDASDRVDAAIQWWVRIDRGDLSASELAAFRAWLANDPRNEAAFEESCDFWGSLQTLPRTEVQAYLWSLRPGRRRERMWAAAALATAALALYLTFDDLWVWCRADFRTGVAELRTVTLPDGSRAHMNAATALALDYSGDKRRLALLQGEAWFEVEKDPSRPFTVLAAGGTITARGTAFDVALDKARTEVTVTENSVEVAAEGSTVVVGAGRQTAYGPSLPALAPYEVDPESVTSWRRGKLIFMDKPLSEVAAAIGRFYHGVILIAGSELRDRRVTGVFRVDQPRDALKAIESLLGVKSTYVSDYLIVLHM</sequence>
<dbReference type="KEGG" id="mhey:H2LOC_000715"/>
<dbReference type="OrthoDB" id="9798846at2"/>
<dbReference type="Pfam" id="PF16344">
    <property type="entry name" value="FecR_C"/>
    <property type="match status" value="1"/>
</dbReference>
<keyword evidence="1" id="KW-0472">Membrane</keyword>
<dbReference type="InterPro" id="IPR006860">
    <property type="entry name" value="FecR"/>
</dbReference>
<evidence type="ECO:0000259" key="4">
    <source>
        <dbReference type="Pfam" id="PF16344"/>
    </source>
</evidence>